<dbReference type="InterPro" id="IPR011161">
    <property type="entry name" value="MHC_I-like_Ag-recog"/>
</dbReference>
<evidence type="ECO:0000256" key="4">
    <source>
        <dbReference type="SAM" id="Phobius"/>
    </source>
</evidence>
<feature type="compositionally biased region" description="Polar residues" evidence="3">
    <location>
        <begin position="205"/>
        <end position="215"/>
    </location>
</feature>
<dbReference type="Gene3D" id="3.30.500.10">
    <property type="entry name" value="MHC class I-like antigen recognition-like"/>
    <property type="match status" value="1"/>
</dbReference>
<dbReference type="InterPro" id="IPR037055">
    <property type="entry name" value="MHC_I-like_Ag-recog_sf"/>
</dbReference>
<evidence type="ECO:0000313" key="7">
    <source>
        <dbReference type="Proteomes" id="UP001046870"/>
    </source>
</evidence>
<evidence type="ECO:0000256" key="3">
    <source>
        <dbReference type="SAM" id="MobiDB-lite"/>
    </source>
</evidence>
<comment type="caution">
    <text evidence="6">The sequence shown here is derived from an EMBL/GenBank/DDBJ whole genome shotgun (WGS) entry which is preliminary data.</text>
</comment>
<dbReference type="EMBL" id="JAFDVH010000017">
    <property type="protein sequence ID" value="KAG7461614.1"/>
    <property type="molecule type" value="Genomic_DNA"/>
</dbReference>
<proteinExistence type="inferred from homology"/>
<evidence type="ECO:0000256" key="1">
    <source>
        <dbReference type="ARBA" id="ARBA00023180"/>
    </source>
</evidence>
<dbReference type="PANTHER" id="PTHR16675">
    <property type="entry name" value="MHC CLASS I-RELATED"/>
    <property type="match status" value="1"/>
</dbReference>
<dbReference type="GO" id="GO:0006955">
    <property type="term" value="P:immune response"/>
    <property type="evidence" value="ECO:0007669"/>
    <property type="project" value="TreeGrafter"/>
</dbReference>
<gene>
    <name evidence="6" type="ORF">MATL_G00192950</name>
</gene>
<feature type="compositionally biased region" description="Basic and acidic residues" evidence="3">
    <location>
        <begin position="216"/>
        <end position="234"/>
    </location>
</feature>
<dbReference type="Pfam" id="PF00129">
    <property type="entry name" value="MHC_I"/>
    <property type="match status" value="1"/>
</dbReference>
<feature type="compositionally biased region" description="Low complexity" evidence="3">
    <location>
        <begin position="249"/>
        <end position="259"/>
    </location>
</feature>
<feature type="region of interest" description="Disordered" evidence="3">
    <location>
        <begin position="205"/>
        <end position="234"/>
    </location>
</feature>
<dbReference type="GO" id="GO:0005615">
    <property type="term" value="C:extracellular space"/>
    <property type="evidence" value="ECO:0007669"/>
    <property type="project" value="TreeGrafter"/>
</dbReference>
<evidence type="ECO:0000313" key="6">
    <source>
        <dbReference type="EMBL" id="KAG7461614.1"/>
    </source>
</evidence>
<dbReference type="InterPro" id="IPR050208">
    <property type="entry name" value="MHC_class-I_related"/>
</dbReference>
<reference evidence="6" key="1">
    <citation type="submission" date="2021-01" db="EMBL/GenBank/DDBJ databases">
        <authorList>
            <person name="Zahm M."/>
            <person name="Roques C."/>
            <person name="Cabau C."/>
            <person name="Klopp C."/>
            <person name="Donnadieu C."/>
            <person name="Jouanno E."/>
            <person name="Lampietro C."/>
            <person name="Louis A."/>
            <person name="Herpin A."/>
            <person name="Echchiki A."/>
            <person name="Berthelot C."/>
            <person name="Parey E."/>
            <person name="Roest-Crollius H."/>
            <person name="Braasch I."/>
            <person name="Postlethwait J."/>
            <person name="Bobe J."/>
            <person name="Montfort J."/>
            <person name="Bouchez O."/>
            <person name="Begum T."/>
            <person name="Mejri S."/>
            <person name="Adams A."/>
            <person name="Chen W.-J."/>
            <person name="Guiguen Y."/>
        </authorList>
    </citation>
    <scope>NUCLEOTIDE SEQUENCE</scope>
    <source>
        <strain evidence="6">YG-15Mar2019-1</strain>
        <tissue evidence="6">Brain</tissue>
    </source>
</reference>
<keyword evidence="4" id="KW-0812">Transmembrane</keyword>
<sequence length="278" mass="31481">MVDGEPFSYYDSNMRREIPKQEWVKEAVDTDYWDRNTQISIAAESNFKADIEILKKRFNQTGGAHTFQNMYGCEWDDDTGRTYGYNQYGYDGEDFLIFDLKSMSWIAPAQQAFLTKMKWNSERALSEQEKMYLTEECIEWLKKYVGYGRSKLERKVPPEKDVVKSLKEDQENFLPVAVIISVVIAALLSVIAVIGFLVWKRKSGYSKSAPESSDCGSKDPTVKAEQKQGSAHKDLAGKGYVSSYDSLFSDCGSESSSSSDDSRTPLKKPDADSSDLHC</sequence>
<organism evidence="6 7">
    <name type="scientific">Megalops atlanticus</name>
    <name type="common">Tarpon</name>
    <name type="synonym">Clupea gigantea</name>
    <dbReference type="NCBI Taxonomy" id="7932"/>
    <lineage>
        <taxon>Eukaryota</taxon>
        <taxon>Metazoa</taxon>
        <taxon>Chordata</taxon>
        <taxon>Craniata</taxon>
        <taxon>Vertebrata</taxon>
        <taxon>Euteleostomi</taxon>
        <taxon>Actinopterygii</taxon>
        <taxon>Neopterygii</taxon>
        <taxon>Teleostei</taxon>
        <taxon>Elopiformes</taxon>
        <taxon>Megalopidae</taxon>
        <taxon>Megalops</taxon>
    </lineage>
</organism>
<dbReference type="Proteomes" id="UP001046870">
    <property type="component" value="Chromosome 17"/>
</dbReference>
<dbReference type="GO" id="GO:0009897">
    <property type="term" value="C:external side of plasma membrane"/>
    <property type="evidence" value="ECO:0007669"/>
    <property type="project" value="TreeGrafter"/>
</dbReference>
<feature type="region of interest" description="Disordered" evidence="3">
    <location>
        <begin position="249"/>
        <end position="278"/>
    </location>
</feature>
<protein>
    <recommendedName>
        <fullName evidence="5">MHC class I-like antigen recognition-like domain-containing protein</fullName>
    </recommendedName>
</protein>
<dbReference type="InterPro" id="IPR001039">
    <property type="entry name" value="MHC_I_a_a1/a2"/>
</dbReference>
<feature type="compositionally biased region" description="Basic and acidic residues" evidence="3">
    <location>
        <begin position="260"/>
        <end position="278"/>
    </location>
</feature>
<dbReference type="PRINTS" id="PR01638">
    <property type="entry name" value="MHCCLASSI"/>
</dbReference>
<keyword evidence="7" id="KW-1185">Reference proteome</keyword>
<dbReference type="SUPFAM" id="SSF54452">
    <property type="entry name" value="MHC antigen-recognition domain"/>
    <property type="match status" value="1"/>
</dbReference>
<feature type="transmembrane region" description="Helical" evidence="4">
    <location>
        <begin position="173"/>
        <end position="199"/>
    </location>
</feature>
<dbReference type="OrthoDB" id="8936120at2759"/>
<feature type="domain" description="MHC class I-like antigen recognition-like" evidence="5">
    <location>
        <begin position="2"/>
        <end position="152"/>
    </location>
</feature>
<accession>A0A9D3PNS4</accession>
<evidence type="ECO:0000256" key="2">
    <source>
        <dbReference type="RuleBase" id="RU004439"/>
    </source>
</evidence>
<keyword evidence="4" id="KW-0472">Membrane</keyword>
<keyword evidence="4" id="KW-1133">Transmembrane helix</keyword>
<dbReference type="AlphaFoldDB" id="A0A9D3PNS4"/>
<comment type="similarity">
    <text evidence="2">Belongs to the MHC class I family.</text>
</comment>
<dbReference type="InterPro" id="IPR011162">
    <property type="entry name" value="MHC_I/II-like_Ag-recog"/>
</dbReference>
<dbReference type="PANTHER" id="PTHR16675:SF237">
    <property type="entry name" value="MHC CLASS I ANTIGEN TRANSCRIPT VARIANT 1-RELATED"/>
    <property type="match status" value="1"/>
</dbReference>
<keyword evidence="1" id="KW-0325">Glycoprotein</keyword>
<name>A0A9D3PNS4_MEGAT</name>
<dbReference type="FunFam" id="3.30.500.10:FF:000001">
    <property type="entry name" value="H-2 class I histocompatibility antigen, alpha chain"/>
    <property type="match status" value="1"/>
</dbReference>
<evidence type="ECO:0000259" key="5">
    <source>
        <dbReference type="Pfam" id="PF00129"/>
    </source>
</evidence>